<evidence type="ECO:0000256" key="6">
    <source>
        <dbReference type="ARBA" id="ARBA00023098"/>
    </source>
</evidence>
<feature type="binding site" evidence="8">
    <location>
        <position position="8"/>
    </location>
    <ligand>
        <name>Mg(2+)</name>
        <dbReference type="ChEBI" id="CHEBI:18420"/>
    </ligand>
</feature>
<dbReference type="GO" id="GO:0008897">
    <property type="term" value="F:holo-[acyl-carrier-protein] synthase activity"/>
    <property type="evidence" value="ECO:0007669"/>
    <property type="project" value="UniProtKB-UniRule"/>
</dbReference>
<keyword evidence="7 8" id="KW-0275">Fatty acid biosynthesis</keyword>
<comment type="function">
    <text evidence="8">Transfers the 4'-phosphopantetheine moiety from coenzyme A to a Ser of acyl-carrier-protein.</text>
</comment>
<dbReference type="Proteomes" id="UP000241868">
    <property type="component" value="Unassembled WGS sequence"/>
</dbReference>
<dbReference type="SUPFAM" id="SSF56214">
    <property type="entry name" value="4'-phosphopantetheinyl transferase"/>
    <property type="match status" value="1"/>
</dbReference>
<gene>
    <name evidence="8" type="primary">acpS</name>
    <name evidence="10" type="ORF">C7N83_02130</name>
</gene>
<protein>
    <recommendedName>
        <fullName evidence="8">Holo-[acyl-carrier-protein] synthase</fullName>
        <shortName evidence="8">Holo-ACP synthase</shortName>
        <ecNumber evidence="8">2.7.8.7</ecNumber>
    </recommendedName>
    <alternativeName>
        <fullName evidence="8">4'-phosphopantetheinyl transferase AcpS</fullName>
    </alternativeName>
</protein>
<evidence type="ECO:0000256" key="2">
    <source>
        <dbReference type="ARBA" id="ARBA00022679"/>
    </source>
</evidence>
<keyword evidence="3 8" id="KW-0479">Metal-binding</keyword>
<proteinExistence type="inferred from homology"/>
<reference evidence="10 11" key="1">
    <citation type="submission" date="2018-03" db="EMBL/GenBank/DDBJ databases">
        <title>Neisseria weixii sp. nov., isolated from the intestinal contents of Tibetan Plateau pika (Ochotona curzoniae) in Yushu, Qinghai Province, China.</title>
        <authorList>
            <person name="Gui Z."/>
        </authorList>
    </citation>
    <scope>NUCLEOTIDE SEQUENCE [LARGE SCALE GENOMIC DNA]</scope>
    <source>
        <strain evidence="10 11">ATCC 51483</strain>
    </source>
</reference>
<comment type="caution">
    <text evidence="10">The sequence shown here is derived from an EMBL/GenBank/DDBJ whole genome shotgun (WGS) entry which is preliminary data.</text>
</comment>
<comment type="catalytic activity">
    <reaction evidence="8">
        <text>apo-[ACP] + CoA = holo-[ACP] + adenosine 3',5'-bisphosphate + H(+)</text>
        <dbReference type="Rhea" id="RHEA:12068"/>
        <dbReference type="Rhea" id="RHEA-COMP:9685"/>
        <dbReference type="Rhea" id="RHEA-COMP:9690"/>
        <dbReference type="ChEBI" id="CHEBI:15378"/>
        <dbReference type="ChEBI" id="CHEBI:29999"/>
        <dbReference type="ChEBI" id="CHEBI:57287"/>
        <dbReference type="ChEBI" id="CHEBI:58343"/>
        <dbReference type="ChEBI" id="CHEBI:64479"/>
        <dbReference type="EC" id="2.7.8.7"/>
    </reaction>
</comment>
<feature type="binding site" evidence="8">
    <location>
        <position position="57"/>
    </location>
    <ligand>
        <name>Mg(2+)</name>
        <dbReference type="ChEBI" id="CHEBI:18420"/>
    </ligand>
</feature>
<keyword evidence="11" id="KW-1185">Reference proteome</keyword>
<dbReference type="NCBIfam" id="TIGR00556">
    <property type="entry name" value="pantethn_trn"/>
    <property type="match status" value="1"/>
</dbReference>
<dbReference type="RefSeq" id="WP_106740296.1">
    <property type="nucleotide sequence ID" value="NZ_PXYY01000007.1"/>
</dbReference>
<evidence type="ECO:0000313" key="11">
    <source>
        <dbReference type="Proteomes" id="UP000241868"/>
    </source>
</evidence>
<name>A0A2P7U2D3_9NEIS</name>
<dbReference type="InterPro" id="IPR008278">
    <property type="entry name" value="4-PPantetheinyl_Trfase_dom"/>
</dbReference>
<dbReference type="EC" id="2.7.8.7" evidence="8"/>
<dbReference type="InterPro" id="IPR004568">
    <property type="entry name" value="Ppantetheine-prot_Trfase_dom"/>
</dbReference>
<evidence type="ECO:0000256" key="7">
    <source>
        <dbReference type="ARBA" id="ARBA00023160"/>
    </source>
</evidence>
<evidence type="ECO:0000259" key="9">
    <source>
        <dbReference type="Pfam" id="PF01648"/>
    </source>
</evidence>
<evidence type="ECO:0000256" key="5">
    <source>
        <dbReference type="ARBA" id="ARBA00022842"/>
    </source>
</evidence>
<keyword evidence="4 8" id="KW-0276">Fatty acid metabolism</keyword>
<dbReference type="EMBL" id="PXYY01000007">
    <property type="protein sequence ID" value="PSJ81144.1"/>
    <property type="molecule type" value="Genomic_DNA"/>
</dbReference>
<comment type="cofactor">
    <cofactor evidence="8">
        <name>Mg(2+)</name>
        <dbReference type="ChEBI" id="CHEBI:18420"/>
    </cofactor>
</comment>
<keyword evidence="1 8" id="KW-0444">Lipid biosynthesis</keyword>
<evidence type="ECO:0000256" key="8">
    <source>
        <dbReference type="HAMAP-Rule" id="MF_00101"/>
    </source>
</evidence>
<dbReference type="InterPro" id="IPR037143">
    <property type="entry name" value="4-PPantetheinyl_Trfase_dom_sf"/>
</dbReference>
<feature type="domain" description="4'-phosphopantetheinyl transferase" evidence="9">
    <location>
        <begin position="4"/>
        <end position="120"/>
    </location>
</feature>
<accession>A0A2P7U2D3</accession>
<evidence type="ECO:0000313" key="10">
    <source>
        <dbReference type="EMBL" id="PSJ81144.1"/>
    </source>
</evidence>
<dbReference type="GO" id="GO:0000287">
    <property type="term" value="F:magnesium ion binding"/>
    <property type="evidence" value="ECO:0007669"/>
    <property type="project" value="UniProtKB-UniRule"/>
</dbReference>
<dbReference type="Gene3D" id="3.90.470.20">
    <property type="entry name" value="4'-phosphopantetheinyl transferase domain"/>
    <property type="match status" value="1"/>
</dbReference>
<dbReference type="OrthoDB" id="517356at2"/>
<keyword evidence="8" id="KW-0963">Cytoplasm</keyword>
<evidence type="ECO:0000256" key="1">
    <source>
        <dbReference type="ARBA" id="ARBA00022516"/>
    </source>
</evidence>
<comment type="similarity">
    <text evidence="8">Belongs to the P-Pant transferase superfamily. AcpS family.</text>
</comment>
<dbReference type="NCBIfam" id="TIGR00516">
    <property type="entry name" value="acpS"/>
    <property type="match status" value="1"/>
</dbReference>
<dbReference type="InterPro" id="IPR002582">
    <property type="entry name" value="ACPS"/>
</dbReference>
<comment type="subcellular location">
    <subcellularLocation>
        <location evidence="8">Cytoplasm</location>
    </subcellularLocation>
</comment>
<keyword evidence="5 8" id="KW-0460">Magnesium</keyword>
<dbReference type="Pfam" id="PF01648">
    <property type="entry name" value="ACPS"/>
    <property type="match status" value="1"/>
</dbReference>
<keyword evidence="2 8" id="KW-0808">Transferase</keyword>
<dbReference type="GO" id="GO:0005737">
    <property type="term" value="C:cytoplasm"/>
    <property type="evidence" value="ECO:0007669"/>
    <property type="project" value="UniProtKB-SubCell"/>
</dbReference>
<organism evidence="10 11">
    <name type="scientific">Neisseria iguanae</name>
    <dbReference type="NCBI Taxonomy" id="90242"/>
    <lineage>
        <taxon>Bacteria</taxon>
        <taxon>Pseudomonadati</taxon>
        <taxon>Pseudomonadota</taxon>
        <taxon>Betaproteobacteria</taxon>
        <taxon>Neisseriales</taxon>
        <taxon>Neisseriaceae</taxon>
        <taxon>Neisseria</taxon>
    </lineage>
</organism>
<evidence type="ECO:0000256" key="4">
    <source>
        <dbReference type="ARBA" id="ARBA00022832"/>
    </source>
</evidence>
<dbReference type="GO" id="GO:0006633">
    <property type="term" value="P:fatty acid biosynthetic process"/>
    <property type="evidence" value="ECO:0007669"/>
    <property type="project" value="UniProtKB-UniRule"/>
</dbReference>
<keyword evidence="6 8" id="KW-0443">Lipid metabolism</keyword>
<dbReference type="HAMAP" id="MF_00101">
    <property type="entry name" value="AcpS"/>
    <property type="match status" value="1"/>
</dbReference>
<evidence type="ECO:0000256" key="3">
    <source>
        <dbReference type="ARBA" id="ARBA00022723"/>
    </source>
</evidence>
<dbReference type="AlphaFoldDB" id="A0A2P7U2D3"/>
<sequence length="125" mass="13892">MIYGIGTDIVSLKRIIRLNKRFGQAFAERMLSPEELMEFPQAGKPVNYLAKRFAAKEAFAKAVGTGIRGAVSFRNIGIGHDGMGKPEFFYAPVLEKWLKEQGISHVNLSMADEEDTVLAFVIAEK</sequence>